<dbReference type="EMBL" id="FOGI01000001">
    <property type="protein sequence ID" value="SER04002.1"/>
    <property type="molecule type" value="Genomic_DNA"/>
</dbReference>
<sequence length="283" mass="30428">MPPTTILAVTTEIEALLAGGNRALSVPLPPGRVVFPEEGGDRPALWLSDKPAAPGLWAALRQDHARSGLWPLLLDALDDEDEEYRPWGNGEVLPDEMTSPADHDVAALLARWWDEATAHDEDDLLSPAERQAVTSPYGRQWPGRAPAPSATADPGRTADDLAHHLLAGHCSLRLGLVAADRGADAPTVAGWTGPTNHIADTGAVSAVLRDWEDRFGARLVSAGFDTLLLSVAAPPTTHADALAVAAEHFAFAPDNVWQGEEPNTLYAYAQRLVGDHSWTFWWD</sequence>
<evidence type="ECO:0000313" key="3">
    <source>
        <dbReference type="EMBL" id="SER04002.1"/>
    </source>
</evidence>
<feature type="region of interest" description="Disordered" evidence="1">
    <location>
        <begin position="133"/>
        <end position="156"/>
    </location>
</feature>
<gene>
    <name evidence="3" type="ORF">SAMN04487818_101368</name>
</gene>
<evidence type="ECO:0000259" key="2">
    <source>
        <dbReference type="Pfam" id="PF14062"/>
    </source>
</evidence>
<name>A0A1H9KXU7_9PSEU</name>
<accession>A0A1H9KXU7</accession>
<dbReference type="AlphaFoldDB" id="A0A1H9KXU7"/>
<proteinExistence type="predicted"/>
<dbReference type="STRING" id="155974.SAMN04487818_101368"/>
<dbReference type="Pfam" id="PF14062">
    <property type="entry name" value="DUF4253"/>
    <property type="match status" value="1"/>
</dbReference>
<evidence type="ECO:0000313" key="4">
    <source>
        <dbReference type="Proteomes" id="UP000199051"/>
    </source>
</evidence>
<dbReference type="Proteomes" id="UP000199051">
    <property type="component" value="Unassembled WGS sequence"/>
</dbReference>
<reference evidence="4" key="1">
    <citation type="submission" date="2016-10" db="EMBL/GenBank/DDBJ databases">
        <authorList>
            <person name="Varghese N."/>
            <person name="Submissions S."/>
        </authorList>
    </citation>
    <scope>NUCLEOTIDE SEQUENCE [LARGE SCALE GENOMIC DNA]</scope>
    <source>
        <strain evidence="4">DSM 44260</strain>
    </source>
</reference>
<protein>
    <recommendedName>
        <fullName evidence="2">DUF4253 domain-containing protein</fullName>
    </recommendedName>
</protein>
<feature type="domain" description="DUF4253" evidence="2">
    <location>
        <begin position="173"/>
        <end position="283"/>
    </location>
</feature>
<organism evidence="3 4">
    <name type="scientific">Actinokineospora terrae</name>
    <dbReference type="NCBI Taxonomy" id="155974"/>
    <lineage>
        <taxon>Bacteria</taxon>
        <taxon>Bacillati</taxon>
        <taxon>Actinomycetota</taxon>
        <taxon>Actinomycetes</taxon>
        <taxon>Pseudonocardiales</taxon>
        <taxon>Pseudonocardiaceae</taxon>
        <taxon>Actinokineospora</taxon>
    </lineage>
</organism>
<keyword evidence="4" id="KW-1185">Reference proteome</keyword>
<dbReference type="InterPro" id="IPR025349">
    <property type="entry name" value="DUF4253"/>
</dbReference>
<evidence type="ECO:0000256" key="1">
    <source>
        <dbReference type="SAM" id="MobiDB-lite"/>
    </source>
</evidence>